<comment type="caution">
    <text evidence="2">The sequence shown here is derived from an EMBL/GenBank/DDBJ whole genome shotgun (WGS) entry which is preliminary data.</text>
</comment>
<accession>A0A433DII7</accession>
<protein>
    <submittedName>
        <fullName evidence="2">Alpha/beta hydrolase family-domain-containing protein</fullName>
    </submittedName>
</protein>
<dbReference type="GO" id="GO:0016787">
    <property type="term" value="F:hydrolase activity"/>
    <property type="evidence" value="ECO:0007669"/>
    <property type="project" value="UniProtKB-KW"/>
</dbReference>
<keyword evidence="2" id="KW-0378">Hydrolase</keyword>
<feature type="domain" description="AB hydrolase-1" evidence="1">
    <location>
        <begin position="44"/>
        <end position="310"/>
    </location>
</feature>
<evidence type="ECO:0000313" key="3">
    <source>
        <dbReference type="Proteomes" id="UP000268093"/>
    </source>
</evidence>
<dbReference type="OrthoDB" id="94039at2759"/>
<dbReference type="PANTHER" id="PTHR43194">
    <property type="entry name" value="HYDROLASE ALPHA/BETA FOLD FAMILY"/>
    <property type="match status" value="1"/>
</dbReference>
<sequence>MSTIIPTSTYVIPVSPETHRSTEQKLVVNRYVDPAAKGNSTICFLFCHANGYHKELWHPIMRRLRDNSRDKDRYDLELWAFDCRNQGDSAIVNEDVLDDYFSWNDYARDALQVVDACNVKLGAVALVGVGHSFGGTALVLAESLRPGTFTSLVSVDPVLFPDFMRPYFPRMNPLAAASKKRRQLWASHDAALASFLQKPFYQRWDPEMVAIYARDGLRRVPSSLTEEVTLKCTRDQEQVTFTYDQDSFYDAFNALPSLAAPVWFMFADKSEVITPQMGELIASRPPVASAVFLRDTGHLVPMEKPDEVVRVIERAVRTDVVGRLGTLLETDGRQDVRAKL</sequence>
<dbReference type="AlphaFoldDB" id="A0A433DII7"/>
<evidence type="ECO:0000259" key="1">
    <source>
        <dbReference type="Pfam" id="PF12697"/>
    </source>
</evidence>
<name>A0A433DII7_9FUNG</name>
<keyword evidence="3" id="KW-1185">Reference proteome</keyword>
<dbReference type="InterPro" id="IPR000073">
    <property type="entry name" value="AB_hydrolase_1"/>
</dbReference>
<dbReference type="EMBL" id="RBNI01001267">
    <property type="protein sequence ID" value="RUP50663.1"/>
    <property type="molecule type" value="Genomic_DNA"/>
</dbReference>
<dbReference type="PANTHER" id="PTHR43194:SF2">
    <property type="entry name" value="PEROXISOMAL MEMBRANE PROTEIN LPX1"/>
    <property type="match status" value="1"/>
</dbReference>
<proteinExistence type="predicted"/>
<organism evidence="2 3">
    <name type="scientific">Jimgerdemannia flammicorona</name>
    <dbReference type="NCBI Taxonomy" id="994334"/>
    <lineage>
        <taxon>Eukaryota</taxon>
        <taxon>Fungi</taxon>
        <taxon>Fungi incertae sedis</taxon>
        <taxon>Mucoromycota</taxon>
        <taxon>Mucoromycotina</taxon>
        <taxon>Endogonomycetes</taxon>
        <taxon>Endogonales</taxon>
        <taxon>Endogonaceae</taxon>
        <taxon>Jimgerdemannia</taxon>
    </lineage>
</organism>
<dbReference type="Pfam" id="PF12697">
    <property type="entry name" value="Abhydrolase_6"/>
    <property type="match status" value="1"/>
</dbReference>
<dbReference type="SUPFAM" id="SSF53474">
    <property type="entry name" value="alpha/beta-Hydrolases"/>
    <property type="match status" value="1"/>
</dbReference>
<dbReference type="Gene3D" id="3.40.50.1820">
    <property type="entry name" value="alpha/beta hydrolase"/>
    <property type="match status" value="1"/>
</dbReference>
<dbReference type="Proteomes" id="UP000268093">
    <property type="component" value="Unassembled WGS sequence"/>
</dbReference>
<dbReference type="InterPro" id="IPR029058">
    <property type="entry name" value="AB_hydrolase_fold"/>
</dbReference>
<dbReference type="InterPro" id="IPR050228">
    <property type="entry name" value="Carboxylesterase_BioH"/>
</dbReference>
<evidence type="ECO:0000313" key="2">
    <source>
        <dbReference type="EMBL" id="RUP50663.1"/>
    </source>
</evidence>
<gene>
    <name evidence="2" type="ORF">BC936DRAFT_138194</name>
</gene>
<reference evidence="2 3" key="1">
    <citation type="journal article" date="2018" name="New Phytol.">
        <title>Phylogenomics of Endogonaceae and evolution of mycorrhizas within Mucoromycota.</title>
        <authorList>
            <person name="Chang Y."/>
            <person name="Desiro A."/>
            <person name="Na H."/>
            <person name="Sandor L."/>
            <person name="Lipzen A."/>
            <person name="Clum A."/>
            <person name="Barry K."/>
            <person name="Grigoriev I.V."/>
            <person name="Martin F.M."/>
            <person name="Stajich J.E."/>
            <person name="Smith M.E."/>
            <person name="Bonito G."/>
            <person name="Spatafora J.W."/>
        </authorList>
    </citation>
    <scope>NUCLEOTIDE SEQUENCE [LARGE SCALE GENOMIC DNA]</scope>
    <source>
        <strain evidence="2 3">GMNB39</strain>
    </source>
</reference>